<gene>
    <name evidence="2" type="ORF">M9Y10_030631</name>
</gene>
<proteinExistence type="predicted"/>
<keyword evidence="3" id="KW-1185">Reference proteome</keyword>
<dbReference type="EMBL" id="JAPFFF010000045">
    <property type="protein sequence ID" value="KAK8840427.1"/>
    <property type="molecule type" value="Genomic_DNA"/>
</dbReference>
<dbReference type="InterPro" id="IPR018845">
    <property type="entry name" value="Initiator-bd"/>
</dbReference>
<sequence length="241" mass="28255">MNNNAVLQHSKVVFLNQPLDQFLNKDDYVYYQTLKKTLSSHICRNCRNRRVESFNEILLAIRYFVDRSNEDAWKRSLVCGVCWYKNYICVNIKQMSEFLEKCKSSINGSLQRLCLIVLQNKQQSFRILSEANPYLKNHKDLRKMWSVRQLIISNKTNIPPPISSQNSKKQSIIFPSKKHKKQLDIQSISKEVTQKIELKQQINEKKEINLNPIKTDTIANSNIKSITDLFGEIDFSEGFFD</sequence>
<evidence type="ECO:0000313" key="2">
    <source>
        <dbReference type="EMBL" id="KAK8840427.1"/>
    </source>
</evidence>
<organism evidence="2 3">
    <name type="scientific">Tritrichomonas musculus</name>
    <dbReference type="NCBI Taxonomy" id="1915356"/>
    <lineage>
        <taxon>Eukaryota</taxon>
        <taxon>Metamonada</taxon>
        <taxon>Parabasalia</taxon>
        <taxon>Tritrichomonadida</taxon>
        <taxon>Tritrichomonadidae</taxon>
        <taxon>Tritrichomonas</taxon>
    </lineage>
</organism>
<comment type="caution">
    <text evidence="2">The sequence shown here is derived from an EMBL/GenBank/DDBJ whole genome shotgun (WGS) entry which is preliminary data.</text>
</comment>
<dbReference type="Pfam" id="PF10416">
    <property type="entry name" value="IBD"/>
    <property type="match status" value="1"/>
</dbReference>
<feature type="domain" description="Initiator binding" evidence="1">
    <location>
        <begin position="27"/>
        <end position="149"/>
    </location>
</feature>
<name>A0ABR2H2J1_9EUKA</name>
<evidence type="ECO:0000259" key="1">
    <source>
        <dbReference type="Pfam" id="PF10416"/>
    </source>
</evidence>
<protein>
    <recommendedName>
        <fullName evidence="1">Initiator binding domain-containing protein</fullName>
    </recommendedName>
</protein>
<accession>A0ABR2H2J1</accession>
<evidence type="ECO:0000313" key="3">
    <source>
        <dbReference type="Proteomes" id="UP001470230"/>
    </source>
</evidence>
<reference evidence="2 3" key="1">
    <citation type="submission" date="2024-04" db="EMBL/GenBank/DDBJ databases">
        <title>Tritrichomonas musculus Genome.</title>
        <authorList>
            <person name="Alves-Ferreira E."/>
            <person name="Grigg M."/>
            <person name="Lorenzi H."/>
            <person name="Galac M."/>
        </authorList>
    </citation>
    <scope>NUCLEOTIDE SEQUENCE [LARGE SCALE GENOMIC DNA]</scope>
    <source>
        <strain evidence="2 3">EAF2021</strain>
    </source>
</reference>
<dbReference type="Proteomes" id="UP001470230">
    <property type="component" value="Unassembled WGS sequence"/>
</dbReference>